<evidence type="ECO:0000313" key="1">
    <source>
        <dbReference type="EMBL" id="GBF42658.1"/>
    </source>
</evidence>
<organism evidence="1 2">
    <name type="scientific">Leptospira ellinghausenii</name>
    <dbReference type="NCBI Taxonomy" id="1917822"/>
    <lineage>
        <taxon>Bacteria</taxon>
        <taxon>Pseudomonadati</taxon>
        <taxon>Spirochaetota</taxon>
        <taxon>Spirochaetia</taxon>
        <taxon>Leptospirales</taxon>
        <taxon>Leptospiraceae</taxon>
        <taxon>Leptospira</taxon>
    </lineage>
</organism>
<keyword evidence="2" id="KW-1185">Reference proteome</keyword>
<dbReference type="SUPFAM" id="SSF52266">
    <property type="entry name" value="SGNH hydrolase"/>
    <property type="match status" value="1"/>
</dbReference>
<accession>A0A2P2DDI7</accession>
<evidence type="ECO:0000313" key="2">
    <source>
        <dbReference type="Proteomes" id="UP000245206"/>
    </source>
</evidence>
<proteinExistence type="predicted"/>
<dbReference type="AlphaFoldDB" id="A0A2P2DDI7"/>
<sequence length="347" mass="40535">MKLRFLILLLFGISLLMHFTWKFLVPYCDTTSIYWYFAKDRNWNPKTKILVLGDSQIVSGILPETIAEIESVQLDEVLFLPKPSQQPEGILSDTLSIADKLPNLRKVYVNISPLNTSKNSITDAHKQLYYSFGNFEFHHITEPLLRKAYFSNLADLSWKFVIQMFPYFGLSSNMNRIFYDPIVREDLTRRRFEFDAIQKSMRLKSGAWIWKSISDDPTLMEGDEFPNLNTTILAGKRELSIQLWVQTLKEWEKQKLDVVILRIPFSPQMEMDLVNKNANGVTDSLFDWVERTHFKNRRVVFDFRSVFLKDYGYFADLTHLNQKGRDAFGNLLKKSLLNHTNSSAEGM</sequence>
<evidence type="ECO:0008006" key="3">
    <source>
        <dbReference type="Google" id="ProtNLM"/>
    </source>
</evidence>
<gene>
    <name evidence="1" type="ORF">LPTSP2_19480</name>
</gene>
<reference evidence="2" key="1">
    <citation type="journal article" date="2019" name="Microbiol. Immunol.">
        <title>Molecular and phenotypic characterization of Leptospira johnsonii sp. nov., Leptospira ellinghausenii sp. nov. and Leptospira ryugenii sp. nov. isolated from soil and water in Japan.</title>
        <authorList>
            <person name="Masuzawa T."/>
            <person name="Saito M."/>
            <person name="Nakao R."/>
            <person name="Nikaido Y."/>
            <person name="Matsumoto M."/>
            <person name="Ogawa M."/>
            <person name="Yokoyama M."/>
            <person name="Hidaka Y."/>
            <person name="Tomita J."/>
            <person name="Sakakibara K."/>
            <person name="Suzuki K."/>
            <person name="Yasuda S."/>
            <person name="Sato H."/>
            <person name="Yamaguchi M."/>
            <person name="Yoshida S.I."/>
            <person name="Koizumi N."/>
            <person name="Kawamura Y."/>
        </authorList>
    </citation>
    <scope>NUCLEOTIDE SEQUENCE [LARGE SCALE GENOMIC DNA]</scope>
    <source>
        <strain evidence="2">E18</strain>
    </source>
</reference>
<dbReference type="OrthoDB" id="323053at2"/>
<name>A0A2P2DDI7_9LEPT</name>
<dbReference type="RefSeq" id="WP_108960895.1">
    <property type="nucleotide sequence ID" value="NZ_BFAZ01000009.1"/>
</dbReference>
<comment type="caution">
    <text evidence="1">The sequence shown here is derived from an EMBL/GenBank/DDBJ whole genome shotgun (WGS) entry which is preliminary data.</text>
</comment>
<protein>
    <recommendedName>
        <fullName evidence="3">SGNH/GDSL hydrolase family protein</fullName>
    </recommendedName>
</protein>
<dbReference type="EMBL" id="BFAZ01000009">
    <property type="protein sequence ID" value="GBF42658.1"/>
    <property type="molecule type" value="Genomic_DNA"/>
</dbReference>
<dbReference type="Proteomes" id="UP000245206">
    <property type="component" value="Unassembled WGS sequence"/>
</dbReference>